<dbReference type="PANTHER" id="PTHR36451">
    <property type="entry name" value="PAPS-DEPENDENT SULFOTRANSFERASE STF3"/>
    <property type="match status" value="1"/>
</dbReference>
<keyword evidence="3" id="KW-1185">Reference proteome</keyword>
<dbReference type="EMBL" id="JAGKQQ010000001">
    <property type="protein sequence ID" value="MBP3956235.1"/>
    <property type="molecule type" value="Genomic_DNA"/>
</dbReference>
<feature type="region of interest" description="Disordered" evidence="1">
    <location>
        <begin position="1"/>
        <end position="31"/>
    </location>
</feature>
<accession>A0ABS5BRE0</accession>
<dbReference type="SUPFAM" id="SSF52540">
    <property type="entry name" value="P-loop containing nucleoside triphosphate hydrolases"/>
    <property type="match status" value="1"/>
</dbReference>
<protein>
    <submittedName>
        <fullName evidence="2">Sulfotransferase</fullName>
    </submittedName>
</protein>
<dbReference type="Proteomes" id="UP000676565">
    <property type="component" value="Unassembled WGS sequence"/>
</dbReference>
<gene>
    <name evidence="2" type="ORF">J8F10_13175</name>
</gene>
<organism evidence="2 3">
    <name type="scientific">Gemmata palustris</name>
    <dbReference type="NCBI Taxonomy" id="2822762"/>
    <lineage>
        <taxon>Bacteria</taxon>
        <taxon>Pseudomonadati</taxon>
        <taxon>Planctomycetota</taxon>
        <taxon>Planctomycetia</taxon>
        <taxon>Gemmatales</taxon>
        <taxon>Gemmataceae</taxon>
        <taxon>Gemmata</taxon>
    </lineage>
</organism>
<dbReference type="Gene3D" id="3.40.50.300">
    <property type="entry name" value="P-loop containing nucleotide triphosphate hydrolases"/>
    <property type="match status" value="1"/>
</dbReference>
<sequence>MPQNASAADSVTEPGRAPDPKRPAPAKAPKREWSPRVWEGMDCFTWMRLLRDNGFAVQAPYWYIAAIVSVNSVMNAALRWMLNARYGERVRETVIEKPPVFVIGHWRTGTTLLHELMIRDAQFGFPDMQDCFNPHHALLTNQFFKRYGKWMLPDKRPMDNMPFGWERPQEDEFALALMGVPSTYTDFAFPARVPKDTGALDLSGLSPQQLAKWKRVFVRFLKEVTARTGKQLVLKSPPHTARVPVLLELFPDAKFVHIVRNPRAVFPSTVNLWRSLGRSHGLQTPTDTGLEEKVLREFRVIYDRLEDARPLFKEGHFAELRYEDLVRNPVSELQKVYATLNLGDFDAVRPRIEEYQRQNANYETNKFRTTDAESALVTERWGDVIRRYGYE</sequence>
<reference evidence="2 3" key="1">
    <citation type="submission" date="2021-04" db="EMBL/GenBank/DDBJ databases">
        <authorList>
            <person name="Ivanova A."/>
        </authorList>
    </citation>
    <scope>NUCLEOTIDE SEQUENCE [LARGE SCALE GENOMIC DNA]</scope>
    <source>
        <strain evidence="2 3">G18</strain>
    </source>
</reference>
<evidence type="ECO:0000256" key="1">
    <source>
        <dbReference type="SAM" id="MobiDB-lite"/>
    </source>
</evidence>
<proteinExistence type="predicted"/>
<dbReference type="Pfam" id="PF13469">
    <property type="entry name" value="Sulfotransfer_3"/>
    <property type="match status" value="1"/>
</dbReference>
<evidence type="ECO:0000313" key="2">
    <source>
        <dbReference type="EMBL" id="MBP3956235.1"/>
    </source>
</evidence>
<dbReference type="InterPro" id="IPR027417">
    <property type="entry name" value="P-loop_NTPase"/>
</dbReference>
<dbReference type="PANTHER" id="PTHR36451:SF1">
    <property type="entry name" value="OMEGA-HYDROXY-BETA-DIHYDROMENAQUINONE-9 SULFOTRANSFERASE STF3"/>
    <property type="match status" value="1"/>
</dbReference>
<dbReference type="RefSeq" id="WP_210654266.1">
    <property type="nucleotide sequence ID" value="NZ_JAGKQQ010000001.1"/>
</dbReference>
<comment type="caution">
    <text evidence="2">The sequence shown here is derived from an EMBL/GenBank/DDBJ whole genome shotgun (WGS) entry which is preliminary data.</text>
</comment>
<evidence type="ECO:0000313" key="3">
    <source>
        <dbReference type="Proteomes" id="UP000676565"/>
    </source>
</evidence>
<name>A0ABS5BRE0_9BACT</name>
<dbReference type="InterPro" id="IPR052736">
    <property type="entry name" value="Stf3_sulfotransferase"/>
</dbReference>